<name>A0A182MIY7_9DIPT</name>
<evidence type="ECO:0000313" key="2">
    <source>
        <dbReference type="EnsemblMetazoa" id="ACUA019384-PA"/>
    </source>
</evidence>
<reference evidence="3" key="1">
    <citation type="submission" date="2013-09" db="EMBL/GenBank/DDBJ databases">
        <title>The Genome Sequence of Anopheles culicifacies species A.</title>
        <authorList>
            <consortium name="The Broad Institute Genomics Platform"/>
            <person name="Neafsey D.E."/>
            <person name="Besansky N."/>
            <person name="Howell P."/>
            <person name="Walton C."/>
            <person name="Young S.K."/>
            <person name="Zeng Q."/>
            <person name="Gargeya S."/>
            <person name="Fitzgerald M."/>
            <person name="Haas B."/>
            <person name="Abouelleil A."/>
            <person name="Allen A.W."/>
            <person name="Alvarado L."/>
            <person name="Arachchi H.M."/>
            <person name="Berlin A.M."/>
            <person name="Chapman S.B."/>
            <person name="Gainer-Dewar J."/>
            <person name="Goldberg J."/>
            <person name="Griggs A."/>
            <person name="Gujja S."/>
            <person name="Hansen M."/>
            <person name="Howarth C."/>
            <person name="Imamovic A."/>
            <person name="Ireland A."/>
            <person name="Larimer J."/>
            <person name="McCowan C."/>
            <person name="Murphy C."/>
            <person name="Pearson M."/>
            <person name="Poon T.W."/>
            <person name="Priest M."/>
            <person name="Roberts A."/>
            <person name="Saif S."/>
            <person name="Shea T."/>
            <person name="Sisk P."/>
            <person name="Sykes S."/>
            <person name="Wortman J."/>
            <person name="Nusbaum C."/>
            <person name="Birren B."/>
        </authorList>
    </citation>
    <scope>NUCLEOTIDE SEQUENCE [LARGE SCALE GENOMIC DNA]</scope>
    <source>
        <strain evidence="3">A-37</strain>
    </source>
</reference>
<dbReference type="AlphaFoldDB" id="A0A182MIY7"/>
<reference evidence="2" key="2">
    <citation type="submission" date="2020-05" db="UniProtKB">
        <authorList>
            <consortium name="EnsemblMetazoa"/>
        </authorList>
    </citation>
    <scope>IDENTIFICATION</scope>
    <source>
        <strain evidence="2">A-37</strain>
    </source>
</reference>
<evidence type="ECO:0000313" key="3">
    <source>
        <dbReference type="Proteomes" id="UP000075883"/>
    </source>
</evidence>
<sequence length="138" mass="15081">MLIPRHHTRCYDGERSHEQTGTLYPQQSYDGSSSNLCVTLCTNASSSRPAAVALLTGDPYQSPDRDSWLAPFPANISARFRSRSWCGEGRVSNNRSGSVAEEIAALVCERAGPRFESHSGRSPSPDDSPEKSEVESIH</sequence>
<feature type="region of interest" description="Disordered" evidence="1">
    <location>
        <begin position="1"/>
        <end position="27"/>
    </location>
</feature>
<evidence type="ECO:0000256" key="1">
    <source>
        <dbReference type="SAM" id="MobiDB-lite"/>
    </source>
</evidence>
<accession>A0A182MIY7</accession>
<dbReference type="VEuPathDB" id="VectorBase:ACUA019384"/>
<feature type="compositionally biased region" description="Basic and acidic residues" evidence="1">
    <location>
        <begin position="9"/>
        <end position="18"/>
    </location>
</feature>
<dbReference type="Proteomes" id="UP000075883">
    <property type="component" value="Unassembled WGS sequence"/>
</dbReference>
<proteinExistence type="predicted"/>
<dbReference type="EMBL" id="AXCM01006573">
    <property type="status" value="NOT_ANNOTATED_CDS"/>
    <property type="molecule type" value="Genomic_DNA"/>
</dbReference>
<protein>
    <submittedName>
        <fullName evidence="2">Uncharacterized protein</fullName>
    </submittedName>
</protein>
<keyword evidence="3" id="KW-1185">Reference proteome</keyword>
<feature type="region of interest" description="Disordered" evidence="1">
    <location>
        <begin position="114"/>
        <end position="138"/>
    </location>
</feature>
<organism evidence="2 3">
    <name type="scientific">Anopheles culicifacies</name>
    <dbReference type="NCBI Taxonomy" id="139723"/>
    <lineage>
        <taxon>Eukaryota</taxon>
        <taxon>Metazoa</taxon>
        <taxon>Ecdysozoa</taxon>
        <taxon>Arthropoda</taxon>
        <taxon>Hexapoda</taxon>
        <taxon>Insecta</taxon>
        <taxon>Pterygota</taxon>
        <taxon>Neoptera</taxon>
        <taxon>Endopterygota</taxon>
        <taxon>Diptera</taxon>
        <taxon>Nematocera</taxon>
        <taxon>Culicoidea</taxon>
        <taxon>Culicidae</taxon>
        <taxon>Anophelinae</taxon>
        <taxon>Anopheles</taxon>
        <taxon>culicifacies species complex</taxon>
    </lineage>
</organism>
<feature type="compositionally biased region" description="Basic and acidic residues" evidence="1">
    <location>
        <begin position="128"/>
        <end position="138"/>
    </location>
</feature>
<dbReference type="EnsemblMetazoa" id="ACUA019384-RA">
    <property type="protein sequence ID" value="ACUA019384-PA"/>
    <property type="gene ID" value="ACUA019384"/>
</dbReference>